<keyword evidence="8" id="KW-0679">Respiratory chain</keyword>
<dbReference type="InterPro" id="IPR027387">
    <property type="entry name" value="Cytb/b6-like_sf"/>
</dbReference>
<keyword evidence="9 20" id="KW-0812">Transmembrane</keyword>
<keyword evidence="7" id="KW-0349">Heme</keyword>
<feature type="transmembrane region" description="Helical" evidence="20">
    <location>
        <begin position="208"/>
        <end position="232"/>
    </location>
</feature>
<feature type="transmembrane region" description="Helical" evidence="20">
    <location>
        <begin position="142"/>
        <end position="162"/>
    </location>
</feature>
<dbReference type="AlphaFoldDB" id="A0A125T590"/>
<feature type="transmembrane region" description="Helical" evidence="20">
    <location>
        <begin position="46"/>
        <end position="65"/>
    </location>
</feature>
<dbReference type="GO" id="GO:0046872">
    <property type="term" value="F:metal ion binding"/>
    <property type="evidence" value="ECO:0007669"/>
    <property type="project" value="UniProtKB-KW"/>
</dbReference>
<feature type="transmembrane region" description="Helical" evidence="20">
    <location>
        <begin position="174"/>
        <end position="196"/>
    </location>
</feature>
<keyword evidence="13 20" id="KW-1133">Transmembrane helix</keyword>
<dbReference type="InterPro" id="IPR016174">
    <property type="entry name" value="Di-haem_cyt_TM"/>
</dbReference>
<evidence type="ECO:0000256" key="2">
    <source>
        <dbReference type="ARBA" id="ARBA00004651"/>
    </source>
</evidence>
<dbReference type="EMBL" id="FAUH01000003">
    <property type="protein sequence ID" value="CUU65254.1"/>
    <property type="molecule type" value="Genomic_DNA"/>
</dbReference>
<proteinExistence type="predicted"/>
<evidence type="ECO:0000256" key="20">
    <source>
        <dbReference type="SAM" id="Phobius"/>
    </source>
</evidence>
<feature type="transmembrane region" description="Helical" evidence="20">
    <location>
        <begin position="370"/>
        <end position="389"/>
    </location>
</feature>
<accession>A0A125T590</accession>
<keyword evidence="15 20" id="KW-0472">Membrane</keyword>
<dbReference type="EC" id="7.1.1.8" evidence="3"/>
<keyword evidence="5" id="KW-0813">Transport</keyword>
<keyword evidence="10" id="KW-0479">Metal-binding</keyword>
<evidence type="ECO:0000256" key="18">
    <source>
        <dbReference type="ARBA" id="ARBA00058047"/>
    </source>
</evidence>
<comment type="catalytic activity">
    <reaction evidence="16">
        <text>a quinol + 2 Fe(III)-[cytochrome c](out) = a quinone + 2 Fe(II)-[cytochrome c](out) + 2 H(+)(out)</text>
        <dbReference type="Rhea" id="RHEA:11484"/>
        <dbReference type="Rhea" id="RHEA-COMP:10350"/>
        <dbReference type="Rhea" id="RHEA-COMP:14399"/>
        <dbReference type="ChEBI" id="CHEBI:15378"/>
        <dbReference type="ChEBI" id="CHEBI:24646"/>
        <dbReference type="ChEBI" id="CHEBI:29033"/>
        <dbReference type="ChEBI" id="CHEBI:29034"/>
        <dbReference type="ChEBI" id="CHEBI:132124"/>
        <dbReference type="EC" id="7.1.1.8"/>
    </reaction>
</comment>
<evidence type="ECO:0000256" key="6">
    <source>
        <dbReference type="ARBA" id="ARBA00022475"/>
    </source>
</evidence>
<evidence type="ECO:0000256" key="9">
    <source>
        <dbReference type="ARBA" id="ARBA00022692"/>
    </source>
</evidence>
<dbReference type="SUPFAM" id="SSF81342">
    <property type="entry name" value="Transmembrane di-heme cytochromes"/>
    <property type="match status" value="1"/>
</dbReference>
<keyword evidence="12" id="KW-0249">Electron transport</keyword>
<dbReference type="GO" id="GO:0022904">
    <property type="term" value="P:respiratory electron transport chain"/>
    <property type="evidence" value="ECO:0007669"/>
    <property type="project" value="InterPro"/>
</dbReference>
<evidence type="ECO:0000256" key="7">
    <source>
        <dbReference type="ARBA" id="ARBA00022617"/>
    </source>
</evidence>
<dbReference type="Pfam" id="PF13631">
    <property type="entry name" value="Cytochrom_B_N_2"/>
    <property type="match status" value="1"/>
</dbReference>
<evidence type="ECO:0000256" key="19">
    <source>
        <dbReference type="ARBA" id="ARBA00080709"/>
    </source>
</evidence>
<evidence type="ECO:0000256" key="12">
    <source>
        <dbReference type="ARBA" id="ARBA00022982"/>
    </source>
</evidence>
<dbReference type="OrthoDB" id="9804503at2"/>
<dbReference type="GO" id="GO:0005886">
    <property type="term" value="C:plasma membrane"/>
    <property type="evidence" value="ECO:0007669"/>
    <property type="project" value="UniProtKB-SubCell"/>
</dbReference>
<evidence type="ECO:0000256" key="17">
    <source>
        <dbReference type="ARBA" id="ARBA00029568"/>
    </source>
</evidence>
<feature type="transmembrane region" description="Helical" evidence="20">
    <location>
        <begin position="409"/>
        <end position="430"/>
    </location>
</feature>
<comment type="cofactor">
    <cofactor evidence="1">
        <name>heme</name>
        <dbReference type="ChEBI" id="CHEBI:30413"/>
    </cofactor>
</comment>
<dbReference type="GO" id="GO:0016491">
    <property type="term" value="F:oxidoreductase activity"/>
    <property type="evidence" value="ECO:0007669"/>
    <property type="project" value="InterPro"/>
</dbReference>
<dbReference type="Gene3D" id="1.20.810.10">
    <property type="entry name" value="Cytochrome Bc1 Complex, Chain C"/>
    <property type="match status" value="1"/>
</dbReference>
<evidence type="ECO:0000313" key="22">
    <source>
        <dbReference type="EMBL" id="CUU65254.1"/>
    </source>
</evidence>
<evidence type="ECO:0000259" key="21">
    <source>
        <dbReference type="PROSITE" id="PS51002"/>
    </source>
</evidence>
<dbReference type="FunFam" id="1.20.810.10:FF:000007">
    <property type="entry name" value="Ubiquinol-cytochrome C reductase B subunit"/>
    <property type="match status" value="1"/>
</dbReference>
<feature type="transmembrane region" description="Helical" evidence="20">
    <location>
        <begin position="253"/>
        <end position="279"/>
    </location>
</feature>
<dbReference type="PANTHER" id="PTHR19271">
    <property type="entry name" value="CYTOCHROME B"/>
    <property type="match status" value="1"/>
</dbReference>
<evidence type="ECO:0000256" key="15">
    <source>
        <dbReference type="ARBA" id="ARBA00023136"/>
    </source>
</evidence>
<evidence type="ECO:0000256" key="5">
    <source>
        <dbReference type="ARBA" id="ARBA00022448"/>
    </source>
</evidence>
<evidence type="ECO:0000256" key="1">
    <source>
        <dbReference type="ARBA" id="ARBA00001971"/>
    </source>
</evidence>
<evidence type="ECO:0000256" key="8">
    <source>
        <dbReference type="ARBA" id="ARBA00022660"/>
    </source>
</evidence>
<keyword evidence="11" id="KW-1278">Translocase</keyword>
<reference evidence="23" key="1">
    <citation type="submission" date="2015-11" db="EMBL/GenBank/DDBJ databases">
        <authorList>
            <person name="Dugat-Bony E."/>
        </authorList>
    </citation>
    <scope>NUCLEOTIDE SEQUENCE [LARGE SCALE GENOMIC DNA]</scope>
    <source>
        <strain evidence="23">Mu292</strain>
    </source>
</reference>
<feature type="transmembrane region" description="Helical" evidence="20">
    <location>
        <begin position="111"/>
        <end position="130"/>
    </location>
</feature>
<organism evidence="22 23">
    <name type="scientific">Corynebacterium variabile</name>
    <dbReference type="NCBI Taxonomy" id="1727"/>
    <lineage>
        <taxon>Bacteria</taxon>
        <taxon>Bacillati</taxon>
        <taxon>Actinomycetota</taxon>
        <taxon>Actinomycetes</taxon>
        <taxon>Mycobacteriales</taxon>
        <taxon>Corynebacteriaceae</taxon>
        <taxon>Corynebacterium</taxon>
    </lineage>
</organism>
<feature type="domain" description="Cytochrome b/b6 N-terminal region profile" evidence="21">
    <location>
        <begin position="13"/>
        <end position="239"/>
    </location>
</feature>
<comment type="subcellular location">
    <subcellularLocation>
        <location evidence="2">Cell membrane</location>
        <topology evidence="2">Multi-pass membrane protein</topology>
    </subcellularLocation>
</comment>
<sequence>MSTSTKPSHMAMAADNMDQRYTMAAGIRRQINKVFPSHWSFMLGEIALYSFIILLLSGVYLTLFFDPSLSKVIYDGAYAPLNGVEMSRAYETALNISFEVRGGLFIRQVHHWAALLFAVSIVVHMLRIFFTGAFRKPREANWVIGCVLLLLSVAEGFMGYSLPDDLLSGVGLRIMSAIVVGLPIVGTWLHWIMFAGDFPGDIIIPRLYIAHVLLIPAILLALIAAHLALVWYQKHTQFPGAGRTERNVVGVRILPVFAVHSAAFGIITFGVIALMAGLFQINSIWNLGPYNPSQVSAGSQPDIYMLWTDGAARIMPAWELYLGNYTIPGVFWVALLLGLLVVLLFAYPWIEQHFTKDNAHHNLLQRPRDVPVRTSLGVMAMMAYFVLTLSGGNDLFALHFQISLNAMTWIGRIGFLVLPPIAYFVTYRICLGLQRNDRAVLEHGIETGTIRQLPNGGFIEVHQPIGPVDEHGHPIPLEYAGAQVPTKLNQLGFAGQPGRGGFFRPDPEDIVSKVSEIEEANEHEKMEMLRRLNEANRAALEDKGHSNP</sequence>
<evidence type="ECO:0000256" key="10">
    <source>
        <dbReference type="ARBA" id="ARBA00022723"/>
    </source>
</evidence>
<evidence type="ECO:0000256" key="13">
    <source>
        <dbReference type="ARBA" id="ARBA00022989"/>
    </source>
</evidence>
<dbReference type="PROSITE" id="PS51002">
    <property type="entry name" value="CYTB_NTER"/>
    <property type="match status" value="1"/>
</dbReference>
<evidence type="ECO:0000256" key="3">
    <source>
        <dbReference type="ARBA" id="ARBA00012951"/>
    </source>
</evidence>
<dbReference type="Proteomes" id="UP000182498">
    <property type="component" value="Unassembled WGS sequence"/>
</dbReference>
<name>A0A125T590_9CORY</name>
<gene>
    <name evidence="22" type="ORF">CVAR292_00572</name>
</gene>
<dbReference type="PANTHER" id="PTHR19271:SF16">
    <property type="entry name" value="CYTOCHROME B"/>
    <property type="match status" value="1"/>
</dbReference>
<keyword evidence="6" id="KW-1003">Cell membrane</keyword>
<feature type="transmembrane region" description="Helical" evidence="20">
    <location>
        <begin position="330"/>
        <end position="350"/>
    </location>
</feature>
<protein>
    <recommendedName>
        <fullName evidence="4">Cytochrome bc1 complex cytochrome b subunit</fullName>
        <ecNumber evidence="3">7.1.1.8</ecNumber>
    </recommendedName>
    <alternativeName>
        <fullName evidence="17">Cytochrome bc1 reductase complex subunit QcrB</fullName>
    </alternativeName>
    <alternativeName>
        <fullName evidence="19">Menaquinol--cytochrome c reductase cytochrome b subunit</fullName>
    </alternativeName>
</protein>
<evidence type="ECO:0000256" key="11">
    <source>
        <dbReference type="ARBA" id="ARBA00022967"/>
    </source>
</evidence>
<evidence type="ECO:0000256" key="4">
    <source>
        <dbReference type="ARBA" id="ARBA00016116"/>
    </source>
</evidence>
<evidence type="ECO:0000256" key="16">
    <source>
        <dbReference type="ARBA" id="ARBA00029351"/>
    </source>
</evidence>
<evidence type="ECO:0000256" key="14">
    <source>
        <dbReference type="ARBA" id="ARBA00023004"/>
    </source>
</evidence>
<dbReference type="RefSeq" id="WP_073883540.1">
    <property type="nucleotide sequence ID" value="NZ_FAUH01000003.1"/>
</dbReference>
<evidence type="ECO:0000313" key="23">
    <source>
        <dbReference type="Proteomes" id="UP000182498"/>
    </source>
</evidence>
<comment type="function">
    <text evidence="18">Cytochrome b subunit of the cytochrome bc1 complex, an essential component of the respiratory electron transport chain required for ATP synthesis. The bc1 complex catalyzes the oxidation of menaquinol and the reduction of cytochrome c in the respiratory chain. The bc1 complex operates through a Q-cycle mechanism that couples electron transfer to generation of the proton gradient that drives ATP synthesis.</text>
</comment>
<keyword evidence="23" id="KW-1185">Reference proteome</keyword>
<dbReference type="InterPro" id="IPR005797">
    <property type="entry name" value="Cyt_b/b6_N"/>
</dbReference>
<keyword evidence="14" id="KW-0408">Iron</keyword>
<dbReference type="GO" id="GO:0008121">
    <property type="term" value="F:quinol-cytochrome-c reductase activity"/>
    <property type="evidence" value="ECO:0007669"/>
    <property type="project" value="UniProtKB-EC"/>
</dbReference>